<accession>A0A2H4SDU0</accession>
<organism evidence="1 2">
    <name type="scientific">Cordyceps militaris</name>
    <name type="common">Caterpillar fungus</name>
    <name type="synonym">Clavaria militaris</name>
    <dbReference type="NCBI Taxonomy" id="73501"/>
    <lineage>
        <taxon>Eukaryota</taxon>
        <taxon>Fungi</taxon>
        <taxon>Dikarya</taxon>
        <taxon>Ascomycota</taxon>
        <taxon>Pezizomycotina</taxon>
        <taxon>Sordariomycetes</taxon>
        <taxon>Hypocreomycetidae</taxon>
        <taxon>Hypocreales</taxon>
        <taxon>Cordycipitaceae</taxon>
        <taxon>Cordyceps</taxon>
    </lineage>
</organism>
<evidence type="ECO:0000313" key="1">
    <source>
        <dbReference type="EMBL" id="ATY61263.1"/>
    </source>
</evidence>
<gene>
    <name evidence="1" type="ORF">A9K55_006748</name>
</gene>
<dbReference type="AlphaFoldDB" id="A0A2H4SDU0"/>
<dbReference type="VEuPathDB" id="FungiDB:A9K55_006748"/>
<dbReference type="VEuPathDB" id="FungiDB:CCM_02152"/>
<evidence type="ECO:0000313" key="2">
    <source>
        <dbReference type="Proteomes" id="UP000323067"/>
    </source>
</evidence>
<dbReference type="EMBL" id="CP023323">
    <property type="protein sequence ID" value="ATY61263.1"/>
    <property type="molecule type" value="Genomic_DNA"/>
</dbReference>
<proteinExistence type="predicted"/>
<dbReference type="Proteomes" id="UP000323067">
    <property type="component" value="Chromosome vi"/>
</dbReference>
<reference evidence="1 2" key="1">
    <citation type="journal article" date="2017" name="BMC Genomics">
        <title>Chromosome level assembly and secondary metabolite potential of the parasitic fungus Cordyceps militaris.</title>
        <authorList>
            <person name="Kramer G.J."/>
            <person name="Nodwell J.R."/>
        </authorList>
    </citation>
    <scope>NUCLEOTIDE SEQUENCE [LARGE SCALE GENOMIC DNA]</scope>
    <source>
        <strain evidence="1 2">ATCC 34164</strain>
    </source>
</reference>
<name>A0A2H4SDU0_CORMI</name>
<sequence>MSKMAVLEEDARVLVDQCEWRVLYRPDGSSYRRRVKDCQVSTCRWSDNYIGRWSDNYIGR</sequence>
<protein>
    <submittedName>
        <fullName evidence="1">Uncharacterized protein</fullName>
    </submittedName>
</protein>